<keyword evidence="3" id="KW-0540">Nuclease</keyword>
<sequence>MQGLWIVSSSKAMSCGKTCHKCKGKNHFATVCRTSFAKSKTRPRIQELEVEEEAEEEYFWVGQIESIGCEAKTKRWSVEAQVCDSKIKMKKDTGAETSTIPTKQWESIKRKPRLRKARATLKAFGNTCIESEGTAIVPITVGDKKIMTEVFVTKGQTTAVLGLQACTKLGLVQKGKNGRCIQTNAISLEKEKRKVNRTELLTTQDLQEKFKDVFEGVGSYSTQYHIQLKEEAVPVIQPPRRVPLAIMPELKKKLKEMEDNGIIEPVNEPTEWVHNPVIAQKPDGSLRLCLDPSLINC</sequence>
<dbReference type="InterPro" id="IPR050951">
    <property type="entry name" value="Retrovirus_Pol_polyprotein"/>
</dbReference>
<evidence type="ECO:0000256" key="4">
    <source>
        <dbReference type="ARBA" id="ARBA00022759"/>
    </source>
</evidence>
<dbReference type="SUPFAM" id="SSF50630">
    <property type="entry name" value="Acid proteases"/>
    <property type="match status" value="1"/>
</dbReference>
<gene>
    <name evidence="5" type="ORF">ElyMa_004312200</name>
</gene>
<keyword evidence="4" id="KW-0378">Hydrolase</keyword>
<accession>A0AAV4GZD5</accession>
<dbReference type="Gene3D" id="3.10.10.10">
    <property type="entry name" value="HIV Type 1 Reverse Transcriptase, subunit A, domain 1"/>
    <property type="match status" value="1"/>
</dbReference>
<dbReference type="PANTHER" id="PTHR37984:SF5">
    <property type="entry name" value="PROTEIN NYNRIN-LIKE"/>
    <property type="match status" value="1"/>
</dbReference>
<dbReference type="PANTHER" id="PTHR37984">
    <property type="entry name" value="PROTEIN CBG26694"/>
    <property type="match status" value="1"/>
</dbReference>
<name>A0AAV4GZD5_9GAST</name>
<dbReference type="Proteomes" id="UP000762676">
    <property type="component" value="Unassembled WGS sequence"/>
</dbReference>
<proteinExistence type="predicted"/>
<keyword evidence="4" id="KW-0255">Endonuclease</keyword>
<keyword evidence="1" id="KW-0808">Transferase</keyword>
<dbReference type="InterPro" id="IPR021109">
    <property type="entry name" value="Peptidase_aspartic_dom_sf"/>
</dbReference>
<evidence type="ECO:0000256" key="1">
    <source>
        <dbReference type="ARBA" id="ARBA00022679"/>
    </source>
</evidence>
<dbReference type="GO" id="GO:0016779">
    <property type="term" value="F:nucleotidyltransferase activity"/>
    <property type="evidence" value="ECO:0007669"/>
    <property type="project" value="UniProtKB-KW"/>
</dbReference>
<evidence type="ECO:0000256" key="3">
    <source>
        <dbReference type="ARBA" id="ARBA00022722"/>
    </source>
</evidence>
<dbReference type="AlphaFoldDB" id="A0AAV4GZD5"/>
<dbReference type="InterPro" id="IPR043502">
    <property type="entry name" value="DNA/RNA_pol_sf"/>
</dbReference>
<reference evidence="5 6" key="1">
    <citation type="journal article" date="2021" name="Elife">
        <title>Chloroplast acquisition without the gene transfer in kleptoplastic sea slugs, Plakobranchus ocellatus.</title>
        <authorList>
            <person name="Maeda T."/>
            <person name="Takahashi S."/>
            <person name="Yoshida T."/>
            <person name="Shimamura S."/>
            <person name="Takaki Y."/>
            <person name="Nagai Y."/>
            <person name="Toyoda A."/>
            <person name="Suzuki Y."/>
            <person name="Arimoto A."/>
            <person name="Ishii H."/>
            <person name="Satoh N."/>
            <person name="Nishiyama T."/>
            <person name="Hasebe M."/>
            <person name="Maruyama T."/>
            <person name="Minagawa J."/>
            <person name="Obokata J."/>
            <person name="Shigenobu S."/>
        </authorList>
    </citation>
    <scope>NUCLEOTIDE SEQUENCE [LARGE SCALE GENOMIC DNA]</scope>
</reference>
<evidence type="ECO:0000256" key="2">
    <source>
        <dbReference type="ARBA" id="ARBA00022695"/>
    </source>
</evidence>
<evidence type="ECO:0000313" key="5">
    <source>
        <dbReference type="EMBL" id="GFR90779.1"/>
    </source>
</evidence>
<protein>
    <submittedName>
        <fullName evidence="5">Polyprotein</fullName>
    </submittedName>
</protein>
<dbReference type="EMBL" id="BMAT01008693">
    <property type="protein sequence ID" value="GFR90779.1"/>
    <property type="molecule type" value="Genomic_DNA"/>
</dbReference>
<keyword evidence="6" id="KW-1185">Reference proteome</keyword>
<evidence type="ECO:0000313" key="6">
    <source>
        <dbReference type="Proteomes" id="UP000762676"/>
    </source>
</evidence>
<organism evidence="5 6">
    <name type="scientific">Elysia marginata</name>
    <dbReference type="NCBI Taxonomy" id="1093978"/>
    <lineage>
        <taxon>Eukaryota</taxon>
        <taxon>Metazoa</taxon>
        <taxon>Spiralia</taxon>
        <taxon>Lophotrochozoa</taxon>
        <taxon>Mollusca</taxon>
        <taxon>Gastropoda</taxon>
        <taxon>Heterobranchia</taxon>
        <taxon>Euthyneura</taxon>
        <taxon>Panpulmonata</taxon>
        <taxon>Sacoglossa</taxon>
        <taxon>Placobranchoidea</taxon>
        <taxon>Plakobranchidae</taxon>
        <taxon>Elysia</taxon>
    </lineage>
</organism>
<dbReference type="SUPFAM" id="SSF56672">
    <property type="entry name" value="DNA/RNA polymerases"/>
    <property type="match status" value="1"/>
</dbReference>
<comment type="caution">
    <text evidence="5">The sequence shown here is derived from an EMBL/GenBank/DDBJ whole genome shotgun (WGS) entry which is preliminary data.</text>
</comment>
<dbReference type="Gene3D" id="2.40.70.10">
    <property type="entry name" value="Acid Proteases"/>
    <property type="match status" value="1"/>
</dbReference>
<keyword evidence="2" id="KW-0548">Nucleotidyltransferase</keyword>
<dbReference type="GO" id="GO:0004519">
    <property type="term" value="F:endonuclease activity"/>
    <property type="evidence" value="ECO:0007669"/>
    <property type="project" value="UniProtKB-KW"/>
</dbReference>